<evidence type="ECO:0000313" key="2">
    <source>
        <dbReference type="Proteomes" id="UP001221898"/>
    </source>
</evidence>
<dbReference type="EMBL" id="JAINUG010000119">
    <property type="protein sequence ID" value="KAJ8395100.1"/>
    <property type="molecule type" value="Genomic_DNA"/>
</dbReference>
<name>A0AAD7WFV6_9TELE</name>
<accession>A0AAD7WFV6</accession>
<dbReference type="AlphaFoldDB" id="A0AAD7WFV6"/>
<evidence type="ECO:0000313" key="1">
    <source>
        <dbReference type="EMBL" id="KAJ8395100.1"/>
    </source>
</evidence>
<protein>
    <submittedName>
        <fullName evidence="1">Uncharacterized protein</fullName>
    </submittedName>
</protein>
<organism evidence="1 2">
    <name type="scientific">Aldrovandia affinis</name>
    <dbReference type="NCBI Taxonomy" id="143900"/>
    <lineage>
        <taxon>Eukaryota</taxon>
        <taxon>Metazoa</taxon>
        <taxon>Chordata</taxon>
        <taxon>Craniata</taxon>
        <taxon>Vertebrata</taxon>
        <taxon>Euteleostomi</taxon>
        <taxon>Actinopterygii</taxon>
        <taxon>Neopterygii</taxon>
        <taxon>Teleostei</taxon>
        <taxon>Notacanthiformes</taxon>
        <taxon>Halosauridae</taxon>
        <taxon>Aldrovandia</taxon>
    </lineage>
</organism>
<proteinExistence type="predicted"/>
<gene>
    <name evidence="1" type="ORF">AAFF_G00035560</name>
</gene>
<reference evidence="1" key="1">
    <citation type="journal article" date="2023" name="Science">
        <title>Genome structures resolve the early diversification of teleost fishes.</title>
        <authorList>
            <person name="Parey E."/>
            <person name="Louis A."/>
            <person name="Montfort J."/>
            <person name="Bouchez O."/>
            <person name="Roques C."/>
            <person name="Iampietro C."/>
            <person name="Lluch J."/>
            <person name="Castinel A."/>
            <person name="Donnadieu C."/>
            <person name="Desvignes T."/>
            <person name="Floi Bucao C."/>
            <person name="Jouanno E."/>
            <person name="Wen M."/>
            <person name="Mejri S."/>
            <person name="Dirks R."/>
            <person name="Jansen H."/>
            <person name="Henkel C."/>
            <person name="Chen W.J."/>
            <person name="Zahm M."/>
            <person name="Cabau C."/>
            <person name="Klopp C."/>
            <person name="Thompson A.W."/>
            <person name="Robinson-Rechavi M."/>
            <person name="Braasch I."/>
            <person name="Lecointre G."/>
            <person name="Bobe J."/>
            <person name="Postlethwait J.H."/>
            <person name="Berthelot C."/>
            <person name="Roest Crollius H."/>
            <person name="Guiguen Y."/>
        </authorList>
    </citation>
    <scope>NUCLEOTIDE SEQUENCE</scope>
    <source>
        <strain evidence="1">NC1722</strain>
    </source>
</reference>
<keyword evidence="2" id="KW-1185">Reference proteome</keyword>
<comment type="caution">
    <text evidence="1">The sequence shown here is derived from an EMBL/GenBank/DDBJ whole genome shotgun (WGS) entry which is preliminary data.</text>
</comment>
<dbReference type="Proteomes" id="UP001221898">
    <property type="component" value="Unassembled WGS sequence"/>
</dbReference>
<sequence>MTPPTADREGQTQPLIDATLLEMRAVRLTSGGLAGWQERWASGGGWLAGQKPVPCALLRASPKGGTEFGGCECLTLVSESSAHPRRLLSALLRGKGERAPVHRAAHRAFPARGRVSAGGGLANRSRRDTFPVSRGDPLFLPGAWRNYGRTASARKGRAALLSPLRFPSRSLASAAAGGGGVGGG</sequence>